<dbReference type="Gene3D" id="1.20.58.220">
    <property type="entry name" value="Phosphate transport system protein phou homolog 2, domain 2"/>
    <property type="match status" value="1"/>
</dbReference>
<name>A0A1I5TVZ6_9ACTN</name>
<evidence type="ECO:0000313" key="4">
    <source>
        <dbReference type="Proteomes" id="UP000198857"/>
    </source>
</evidence>
<evidence type="ECO:0008006" key="5">
    <source>
        <dbReference type="Google" id="ProtNLM"/>
    </source>
</evidence>
<protein>
    <recommendedName>
        <fullName evidence="5">Phosphate transport regulator</fullName>
    </recommendedName>
</protein>
<dbReference type="InterPro" id="IPR038078">
    <property type="entry name" value="PhoU-like_sf"/>
</dbReference>
<dbReference type="AlphaFoldDB" id="A0A1I5TVZ6"/>
<dbReference type="PANTHER" id="PTHR37298:SF1">
    <property type="entry name" value="UPF0111 PROTEIN YKAA"/>
    <property type="match status" value="1"/>
</dbReference>
<dbReference type="PANTHER" id="PTHR37298">
    <property type="entry name" value="UPF0111 PROTEIN YKAA"/>
    <property type="match status" value="1"/>
</dbReference>
<dbReference type="STRING" id="1523247.SAMN05660464_4550"/>
<comment type="similarity">
    <text evidence="1">Belongs to the UPF0111 family.</text>
</comment>
<dbReference type="InterPro" id="IPR018445">
    <property type="entry name" value="Put_Phosphate_transp_reg"/>
</dbReference>
<dbReference type="Pfam" id="PF01865">
    <property type="entry name" value="PhoU_div"/>
    <property type="match status" value="1"/>
</dbReference>
<dbReference type="EMBL" id="FOWQ01000009">
    <property type="protein sequence ID" value="SFP87260.1"/>
    <property type="molecule type" value="Genomic_DNA"/>
</dbReference>
<keyword evidence="4" id="KW-1185">Reference proteome</keyword>
<organism evidence="3 4">
    <name type="scientific">Geodermatophilus dictyosporus</name>
    <dbReference type="NCBI Taxonomy" id="1523247"/>
    <lineage>
        <taxon>Bacteria</taxon>
        <taxon>Bacillati</taxon>
        <taxon>Actinomycetota</taxon>
        <taxon>Actinomycetes</taxon>
        <taxon>Geodermatophilales</taxon>
        <taxon>Geodermatophilaceae</taxon>
        <taxon>Geodermatophilus</taxon>
    </lineage>
</organism>
<accession>A0A1I5TVZ6</accession>
<feature type="region of interest" description="Disordered" evidence="2">
    <location>
        <begin position="1"/>
        <end position="28"/>
    </location>
</feature>
<proteinExistence type="inferred from homology"/>
<evidence type="ECO:0000256" key="1">
    <source>
        <dbReference type="ARBA" id="ARBA00008591"/>
    </source>
</evidence>
<dbReference type="Proteomes" id="UP000198857">
    <property type="component" value="Unassembled WGS sequence"/>
</dbReference>
<evidence type="ECO:0000256" key="2">
    <source>
        <dbReference type="SAM" id="MobiDB-lite"/>
    </source>
</evidence>
<evidence type="ECO:0000313" key="3">
    <source>
        <dbReference type="EMBL" id="SFP87260.1"/>
    </source>
</evidence>
<dbReference type="SUPFAM" id="SSF109755">
    <property type="entry name" value="PhoU-like"/>
    <property type="match status" value="1"/>
</dbReference>
<gene>
    <name evidence="3" type="ORF">SAMN05660464_4550</name>
</gene>
<sequence>MLPDGRTTAPAVGDRPQPSDPEPRVPFSLTPKDQSFYPLFTASAENLVTATDVLSDFIHDHARRDELAARLRELEHVGDQSTHAIFRQLNSSFVTPFDREDIYNLASDLDDVMDFVEAAADLVVLTGLGTLPAEMSQQTALLQRAAQTTAEAMPRLRTLKDLSEYWIEVNRIENEADKLYRRLLSRLYSGEFDALEILKLKEVADQLEEAADAFEHVANVVETISVKES</sequence>
<dbReference type="InterPro" id="IPR052912">
    <property type="entry name" value="UPF0111_domain"/>
</dbReference>
<reference evidence="4" key="1">
    <citation type="submission" date="2016-10" db="EMBL/GenBank/DDBJ databases">
        <authorList>
            <person name="Varghese N."/>
            <person name="Submissions S."/>
        </authorList>
    </citation>
    <scope>NUCLEOTIDE SEQUENCE [LARGE SCALE GENOMIC DNA]</scope>
    <source>
        <strain evidence="4">DSM 44208</strain>
    </source>
</reference>